<feature type="domain" description="HTH cro/C1-type" evidence="1">
    <location>
        <begin position="20"/>
        <end position="74"/>
    </location>
</feature>
<dbReference type="Pfam" id="PF19054">
    <property type="entry name" value="DUF5753"/>
    <property type="match status" value="1"/>
</dbReference>
<dbReference type="AlphaFoldDB" id="A0A1I0AEE1"/>
<evidence type="ECO:0000313" key="2">
    <source>
        <dbReference type="EMBL" id="SES92636.1"/>
    </source>
</evidence>
<gene>
    <name evidence="2" type="ORF">SAMN05421811_101770</name>
</gene>
<dbReference type="SUPFAM" id="SSF47413">
    <property type="entry name" value="lambda repressor-like DNA-binding domains"/>
    <property type="match status" value="1"/>
</dbReference>
<dbReference type="RefSeq" id="WP_177240471.1">
    <property type="nucleotide sequence ID" value="NZ_FOHX01000001.1"/>
</dbReference>
<dbReference type="InterPro" id="IPR010982">
    <property type="entry name" value="Lambda_DNA-bd_dom_sf"/>
</dbReference>
<sequence length="275" mass="31033">MDVVPSLNPDSPRVRFGAEMRRLREAAELSQAAVAARLGCTQTQVSRLEKANRTPSRSDAERLDLLFDTSGGVSFTQLHERIVTQPGNPPWFKSWAEEIEPTLRVLRSWDPLLIPGLLQTEAYARHIFSHAPGIKPEEVDERVEARMRRQRILEREEPPLLLMLVDEGVLHRRIGGAAVMQEQLGHLLEMAQGPDVFLQVVDPECVAGLAGAFMIAELPDSQPDVVSSDSPAQAFITTERDIVASIWHRYEALRMWAYPERTSLQKIEEARRGWT</sequence>
<name>A0A1I0AEE1_9ACTN</name>
<keyword evidence="3" id="KW-1185">Reference proteome</keyword>
<reference evidence="2 3" key="1">
    <citation type="submission" date="2016-10" db="EMBL/GenBank/DDBJ databases">
        <authorList>
            <person name="de Groot N.N."/>
        </authorList>
    </citation>
    <scope>NUCLEOTIDE SEQUENCE [LARGE SCALE GENOMIC DNA]</scope>
    <source>
        <strain evidence="2 3">CGMCC 4.5598</strain>
    </source>
</reference>
<dbReference type="InterPro" id="IPR001387">
    <property type="entry name" value="Cro/C1-type_HTH"/>
</dbReference>
<dbReference type="PROSITE" id="PS50943">
    <property type="entry name" value="HTH_CROC1"/>
    <property type="match status" value="1"/>
</dbReference>
<accession>A0A1I0AEE1</accession>
<dbReference type="GO" id="GO:0003677">
    <property type="term" value="F:DNA binding"/>
    <property type="evidence" value="ECO:0007669"/>
    <property type="project" value="InterPro"/>
</dbReference>
<dbReference type="Proteomes" id="UP000199361">
    <property type="component" value="Unassembled WGS sequence"/>
</dbReference>
<dbReference type="CDD" id="cd00093">
    <property type="entry name" value="HTH_XRE"/>
    <property type="match status" value="1"/>
</dbReference>
<dbReference type="STRING" id="568860.SAMN05421811_101770"/>
<organism evidence="2 3">
    <name type="scientific">Nonomuraea wenchangensis</name>
    <dbReference type="NCBI Taxonomy" id="568860"/>
    <lineage>
        <taxon>Bacteria</taxon>
        <taxon>Bacillati</taxon>
        <taxon>Actinomycetota</taxon>
        <taxon>Actinomycetes</taxon>
        <taxon>Streptosporangiales</taxon>
        <taxon>Streptosporangiaceae</taxon>
        <taxon>Nonomuraea</taxon>
    </lineage>
</organism>
<dbReference type="SMART" id="SM00530">
    <property type="entry name" value="HTH_XRE"/>
    <property type="match status" value="1"/>
</dbReference>
<dbReference type="EMBL" id="FOHX01000001">
    <property type="protein sequence ID" value="SES92636.1"/>
    <property type="molecule type" value="Genomic_DNA"/>
</dbReference>
<protein>
    <submittedName>
        <fullName evidence="2">Helix-turn-helix domain-containing protein</fullName>
    </submittedName>
</protein>
<evidence type="ECO:0000259" key="1">
    <source>
        <dbReference type="PROSITE" id="PS50943"/>
    </source>
</evidence>
<evidence type="ECO:0000313" key="3">
    <source>
        <dbReference type="Proteomes" id="UP000199361"/>
    </source>
</evidence>
<proteinExistence type="predicted"/>
<dbReference type="Pfam" id="PF13560">
    <property type="entry name" value="HTH_31"/>
    <property type="match status" value="1"/>
</dbReference>
<dbReference type="InterPro" id="IPR043917">
    <property type="entry name" value="DUF5753"/>
</dbReference>
<dbReference type="Gene3D" id="1.10.260.40">
    <property type="entry name" value="lambda repressor-like DNA-binding domains"/>
    <property type="match status" value="1"/>
</dbReference>